<name>A0A068RHQ6_9FUNG</name>
<organism evidence="1 2">
    <name type="scientific">Lichtheimia corymbifera JMRC:FSU:9682</name>
    <dbReference type="NCBI Taxonomy" id="1263082"/>
    <lineage>
        <taxon>Eukaryota</taxon>
        <taxon>Fungi</taxon>
        <taxon>Fungi incertae sedis</taxon>
        <taxon>Mucoromycota</taxon>
        <taxon>Mucoromycotina</taxon>
        <taxon>Mucoromycetes</taxon>
        <taxon>Mucorales</taxon>
        <taxon>Lichtheimiaceae</taxon>
        <taxon>Lichtheimia</taxon>
    </lineage>
</organism>
<gene>
    <name evidence="1" type="ORF">LCOR_01006.1</name>
</gene>
<dbReference type="VEuPathDB" id="FungiDB:LCOR_01006.1"/>
<comment type="caution">
    <text evidence="1">The sequence shown here is derived from an EMBL/GenBank/DDBJ whole genome shotgun (WGS) entry which is preliminary data.</text>
</comment>
<dbReference type="AlphaFoldDB" id="A0A068RHQ6"/>
<sequence>MSEGDRMSSLYQRLDLHWLWMDGWMDAIKHSGGLLCTSSAGRMKDGSCCLDAAEDDDGLDGMDETVCIFDQSQFATMDDIGCWSQDMHSSKHAILEEDVYDGSNQGFNDATVMIPTDSM</sequence>
<evidence type="ECO:0000313" key="1">
    <source>
        <dbReference type="EMBL" id="CDH49255.1"/>
    </source>
</evidence>
<protein>
    <submittedName>
        <fullName evidence="1">Uncharacterized protein</fullName>
    </submittedName>
</protein>
<evidence type="ECO:0000313" key="2">
    <source>
        <dbReference type="Proteomes" id="UP000027586"/>
    </source>
</evidence>
<dbReference type="EMBL" id="CBTN010000003">
    <property type="protein sequence ID" value="CDH49255.1"/>
    <property type="molecule type" value="Genomic_DNA"/>
</dbReference>
<keyword evidence="2" id="KW-1185">Reference proteome</keyword>
<dbReference type="Proteomes" id="UP000027586">
    <property type="component" value="Unassembled WGS sequence"/>
</dbReference>
<accession>A0A068RHQ6</accession>
<proteinExistence type="predicted"/>
<reference evidence="1" key="1">
    <citation type="submission" date="2013-08" db="EMBL/GenBank/DDBJ databases">
        <title>Gene expansion shapes genome architecture in the human pathogen Lichtheimia corymbifera: an evolutionary genomics analysis in the ancient terrestrial Mucorales (Mucoromycotina).</title>
        <authorList>
            <person name="Schwartze V.U."/>
            <person name="Winter S."/>
            <person name="Shelest E."/>
            <person name="Marcet-Houben M."/>
            <person name="Horn F."/>
            <person name="Wehner S."/>
            <person name="Hoffmann K."/>
            <person name="Riege K."/>
            <person name="Sammeth M."/>
            <person name="Nowrousian M."/>
            <person name="Valiante V."/>
            <person name="Linde J."/>
            <person name="Jacobsen I.D."/>
            <person name="Marz M."/>
            <person name="Brakhage A.A."/>
            <person name="Gabaldon T."/>
            <person name="Bocker S."/>
            <person name="Voigt K."/>
        </authorList>
    </citation>
    <scope>NUCLEOTIDE SEQUENCE [LARGE SCALE GENOMIC DNA]</scope>
    <source>
        <strain evidence="1">FSU 9682</strain>
    </source>
</reference>